<accession>A0A0B1TEB4</accession>
<name>A0A0B1TEB4_OESDE</name>
<protein>
    <submittedName>
        <fullName evidence="4">Site-specific recombinase, phage integrase family</fullName>
    </submittedName>
</protein>
<dbReference type="PANTHER" id="PTHR35617:SF3">
    <property type="entry name" value="CORE-BINDING (CB) DOMAIN-CONTAINING PROTEIN"/>
    <property type="match status" value="1"/>
</dbReference>
<dbReference type="AlphaFoldDB" id="A0A0B1TEB4"/>
<evidence type="ECO:0000313" key="4">
    <source>
        <dbReference type="EMBL" id="KHJ93705.1"/>
    </source>
</evidence>
<dbReference type="OrthoDB" id="2897838at2759"/>
<dbReference type="GO" id="GO:0006310">
    <property type="term" value="P:DNA recombination"/>
    <property type="evidence" value="ECO:0007669"/>
    <property type="project" value="UniProtKB-KW"/>
</dbReference>
<evidence type="ECO:0000256" key="1">
    <source>
        <dbReference type="ARBA" id="ARBA00023172"/>
    </source>
</evidence>
<dbReference type="SUPFAM" id="SSF56349">
    <property type="entry name" value="DNA breaking-rejoining enzymes"/>
    <property type="match status" value="1"/>
</dbReference>
<dbReference type="InterPro" id="IPR002104">
    <property type="entry name" value="Integrase_catalytic"/>
</dbReference>
<dbReference type="InterPro" id="IPR008593">
    <property type="entry name" value="Dam_MeTrfase"/>
</dbReference>
<dbReference type="Pfam" id="PF05869">
    <property type="entry name" value="Dam"/>
    <property type="match status" value="1"/>
</dbReference>
<proteinExistence type="predicted"/>
<dbReference type="Gene3D" id="1.10.443.10">
    <property type="entry name" value="Intergrase catalytic core"/>
    <property type="match status" value="1"/>
</dbReference>
<dbReference type="GO" id="GO:0003677">
    <property type="term" value="F:DNA binding"/>
    <property type="evidence" value="ECO:0007669"/>
    <property type="project" value="InterPro"/>
</dbReference>
<reference evidence="4 5" key="1">
    <citation type="submission" date="2014-03" db="EMBL/GenBank/DDBJ databases">
        <title>Draft genome of the hookworm Oesophagostomum dentatum.</title>
        <authorList>
            <person name="Mitreva M."/>
        </authorList>
    </citation>
    <scope>NUCLEOTIDE SEQUENCE [LARGE SCALE GENOMIC DNA]</scope>
    <source>
        <strain evidence="4 5">OD-Hann</strain>
    </source>
</reference>
<dbReference type="InterPro" id="IPR013762">
    <property type="entry name" value="Integrase-like_cat_sf"/>
</dbReference>
<dbReference type="InterPro" id="IPR011010">
    <property type="entry name" value="DNA_brk_join_enz"/>
</dbReference>
<feature type="region of interest" description="Disordered" evidence="2">
    <location>
        <begin position="452"/>
        <end position="496"/>
    </location>
</feature>
<dbReference type="CDD" id="cd09275">
    <property type="entry name" value="RNase_HI_RT_DIRS1"/>
    <property type="match status" value="1"/>
</dbReference>
<keyword evidence="1" id="KW-0233">DNA recombination</keyword>
<dbReference type="EMBL" id="KN550646">
    <property type="protein sequence ID" value="KHJ93705.1"/>
    <property type="molecule type" value="Genomic_DNA"/>
</dbReference>
<feature type="domain" description="Tyr recombinase" evidence="3">
    <location>
        <begin position="252"/>
        <end position="447"/>
    </location>
</feature>
<organism evidence="4 5">
    <name type="scientific">Oesophagostomum dentatum</name>
    <name type="common">Nodular worm</name>
    <dbReference type="NCBI Taxonomy" id="61180"/>
    <lineage>
        <taxon>Eukaryota</taxon>
        <taxon>Metazoa</taxon>
        <taxon>Ecdysozoa</taxon>
        <taxon>Nematoda</taxon>
        <taxon>Chromadorea</taxon>
        <taxon>Rhabditida</taxon>
        <taxon>Rhabditina</taxon>
        <taxon>Rhabditomorpha</taxon>
        <taxon>Strongyloidea</taxon>
        <taxon>Strongylidae</taxon>
        <taxon>Oesophagostomum</taxon>
    </lineage>
</organism>
<sequence length="496" mass="55680">MLRSRDGEPYRVVYIKRRGGTASPLLSKAAKELWSWASARNIRIMAAHKSGSSNMEADRESKTFVREKFEWGLDKEVVEKLFKLYGKPQVDLFTSRLNHKLESYFSLYADSYATKIDCFTHSWSGMFAYAFPPFSLIARTITKAVKDGAVIVLITPLWRSQSWFPLALQNPPYFAVGAASPYKLKRMPSSASPSEAFCPLGMDDLSRCWEKDGLERGTISDLLARAAICTVTDLVYGRDWSDNHLVARCMKGLYRRNPPRPRYTSTWDVDRSLTHILIALLALCSPKRASEIAALSLSSLHKSDDQWTFFINYRNKNRVSGAPHTAVYERFPDDSHLCPVDSLTAYLAAIVPIREGEDKLLLSYCPPYKAVTAQTLSRWLKTVLGAAGVNSDFAAHSTRSASTSKARRERVSLDTIMKAACWSSKGNTFQKFYCREVEDSFQQSVLSRFDVELSSRSRKPGPTNKDTNVTKTPAMEEASNGSQSAKTGARRRSTAK</sequence>
<dbReference type="Proteomes" id="UP000053660">
    <property type="component" value="Unassembled WGS sequence"/>
</dbReference>
<dbReference type="GO" id="GO:0009007">
    <property type="term" value="F:site-specific DNA-methyltransferase (adenine-specific) activity"/>
    <property type="evidence" value="ECO:0007669"/>
    <property type="project" value="InterPro"/>
</dbReference>
<evidence type="ECO:0000313" key="5">
    <source>
        <dbReference type="Proteomes" id="UP000053660"/>
    </source>
</evidence>
<keyword evidence="5" id="KW-1185">Reference proteome</keyword>
<dbReference type="PROSITE" id="PS51898">
    <property type="entry name" value="TYR_RECOMBINASE"/>
    <property type="match status" value="1"/>
</dbReference>
<dbReference type="GO" id="GO:0009307">
    <property type="term" value="P:DNA restriction-modification system"/>
    <property type="evidence" value="ECO:0007669"/>
    <property type="project" value="InterPro"/>
</dbReference>
<gene>
    <name evidence="4" type="ORF">OESDEN_06379</name>
</gene>
<evidence type="ECO:0000256" key="2">
    <source>
        <dbReference type="SAM" id="MobiDB-lite"/>
    </source>
</evidence>
<evidence type="ECO:0000259" key="3">
    <source>
        <dbReference type="PROSITE" id="PS51898"/>
    </source>
</evidence>
<dbReference type="GO" id="GO:0015074">
    <property type="term" value="P:DNA integration"/>
    <property type="evidence" value="ECO:0007669"/>
    <property type="project" value="InterPro"/>
</dbReference>
<dbReference type="PANTHER" id="PTHR35617">
    <property type="entry name" value="PHAGE_INTEGRASE DOMAIN-CONTAINING PROTEIN"/>
    <property type="match status" value="1"/>
</dbReference>